<comment type="similarity">
    <text evidence="2">Belongs to the nucleoporin GLFG family.</text>
</comment>
<evidence type="ECO:0000256" key="9">
    <source>
        <dbReference type="SAM" id="Coils"/>
    </source>
</evidence>
<dbReference type="GO" id="GO:0000973">
    <property type="term" value="P:post-transcriptional tethering of RNA polymerase II gene DNA at nuclear periphery"/>
    <property type="evidence" value="ECO:0007669"/>
    <property type="project" value="TreeGrafter"/>
</dbReference>
<dbReference type="Gene3D" id="1.10.10.2360">
    <property type="match status" value="2"/>
</dbReference>
<feature type="compositionally biased region" description="Low complexity" evidence="10">
    <location>
        <begin position="24"/>
        <end position="50"/>
    </location>
</feature>
<dbReference type="GO" id="GO:0017056">
    <property type="term" value="F:structural constituent of nuclear pore"/>
    <property type="evidence" value="ECO:0007669"/>
    <property type="project" value="TreeGrafter"/>
</dbReference>
<evidence type="ECO:0000256" key="6">
    <source>
        <dbReference type="ARBA" id="ARBA00023010"/>
    </source>
</evidence>
<gene>
    <name evidence="11" type="ORF">CDL15_Pgr027840</name>
</gene>
<keyword evidence="9" id="KW-0175">Coiled coil</keyword>
<feature type="region of interest" description="Disordered" evidence="10">
    <location>
        <begin position="1"/>
        <end position="74"/>
    </location>
</feature>
<evidence type="ECO:0000313" key="12">
    <source>
        <dbReference type="Proteomes" id="UP000197138"/>
    </source>
</evidence>
<keyword evidence="8" id="KW-0539">Nucleus</keyword>
<evidence type="ECO:0000313" key="11">
    <source>
        <dbReference type="EMBL" id="OWM85053.1"/>
    </source>
</evidence>
<dbReference type="PANTHER" id="PTHR23198:SF6">
    <property type="entry name" value="NUCLEAR PORE COMPLEX PROTEIN NUP98-NUP96"/>
    <property type="match status" value="1"/>
</dbReference>
<evidence type="ECO:0000256" key="3">
    <source>
        <dbReference type="ARBA" id="ARBA00022448"/>
    </source>
</evidence>
<dbReference type="EMBL" id="MTKT01001287">
    <property type="protein sequence ID" value="OWM85053.1"/>
    <property type="molecule type" value="Genomic_DNA"/>
</dbReference>
<dbReference type="Proteomes" id="UP000197138">
    <property type="component" value="Unassembled WGS sequence"/>
</dbReference>
<evidence type="ECO:0000256" key="1">
    <source>
        <dbReference type="ARBA" id="ARBA00004567"/>
    </source>
</evidence>
<dbReference type="GO" id="GO:0006606">
    <property type="term" value="P:protein import into nucleus"/>
    <property type="evidence" value="ECO:0007669"/>
    <property type="project" value="TreeGrafter"/>
</dbReference>
<name>A0A218XJB4_PUNGR</name>
<dbReference type="GO" id="GO:0044614">
    <property type="term" value="C:nuclear pore cytoplasmic filaments"/>
    <property type="evidence" value="ECO:0007669"/>
    <property type="project" value="TreeGrafter"/>
</dbReference>
<keyword evidence="5" id="KW-0653">Protein transport</keyword>
<feature type="compositionally biased region" description="Polar residues" evidence="10">
    <location>
        <begin position="63"/>
        <end position="74"/>
    </location>
</feature>
<dbReference type="FunFam" id="1.10.10.2360:FF:000001">
    <property type="entry name" value="Nuclear pore complex protein Nup98-Nup96"/>
    <property type="match status" value="1"/>
</dbReference>
<evidence type="ECO:0000256" key="7">
    <source>
        <dbReference type="ARBA" id="ARBA00023132"/>
    </source>
</evidence>
<keyword evidence="6" id="KW-0811">Translocation</keyword>
<feature type="compositionally biased region" description="Basic residues" evidence="10">
    <location>
        <begin position="614"/>
        <end position="625"/>
    </location>
</feature>
<organism evidence="11 12">
    <name type="scientific">Punica granatum</name>
    <name type="common">Pomegranate</name>
    <dbReference type="NCBI Taxonomy" id="22663"/>
    <lineage>
        <taxon>Eukaryota</taxon>
        <taxon>Viridiplantae</taxon>
        <taxon>Streptophyta</taxon>
        <taxon>Embryophyta</taxon>
        <taxon>Tracheophyta</taxon>
        <taxon>Spermatophyta</taxon>
        <taxon>Magnoliopsida</taxon>
        <taxon>eudicotyledons</taxon>
        <taxon>Gunneridae</taxon>
        <taxon>Pentapetalae</taxon>
        <taxon>rosids</taxon>
        <taxon>malvids</taxon>
        <taxon>Myrtales</taxon>
        <taxon>Lythraceae</taxon>
        <taxon>Punica</taxon>
    </lineage>
</organism>
<feature type="coiled-coil region" evidence="9">
    <location>
        <begin position="558"/>
        <end position="585"/>
    </location>
</feature>
<evidence type="ECO:0008006" key="13">
    <source>
        <dbReference type="Google" id="ProtNLM"/>
    </source>
</evidence>
<protein>
    <recommendedName>
        <fullName evidence="13">Nuclear pore complex protein NUP98A-like</fullName>
    </recommendedName>
</protein>
<dbReference type="GO" id="GO:0034398">
    <property type="term" value="P:telomere tethering at nuclear periphery"/>
    <property type="evidence" value="ECO:0007669"/>
    <property type="project" value="TreeGrafter"/>
</dbReference>
<dbReference type="InterPro" id="IPR037665">
    <property type="entry name" value="Nucleoporin_S59-like"/>
</dbReference>
<feature type="region of interest" description="Disordered" evidence="10">
    <location>
        <begin position="597"/>
        <end position="625"/>
    </location>
</feature>
<keyword evidence="4" id="KW-0509">mRNA transport</keyword>
<evidence type="ECO:0000256" key="5">
    <source>
        <dbReference type="ARBA" id="ARBA00022927"/>
    </source>
</evidence>
<dbReference type="GO" id="GO:0008139">
    <property type="term" value="F:nuclear localization sequence binding"/>
    <property type="evidence" value="ECO:0007669"/>
    <property type="project" value="TreeGrafter"/>
</dbReference>
<dbReference type="GO" id="GO:0006405">
    <property type="term" value="P:RNA export from nucleus"/>
    <property type="evidence" value="ECO:0007669"/>
    <property type="project" value="TreeGrafter"/>
</dbReference>
<dbReference type="GO" id="GO:0003723">
    <property type="term" value="F:RNA binding"/>
    <property type="evidence" value="ECO:0007669"/>
    <property type="project" value="TreeGrafter"/>
</dbReference>
<dbReference type="AlphaFoldDB" id="A0A218XJB4"/>
<keyword evidence="3" id="KW-0813">Transport</keyword>
<reference evidence="12" key="1">
    <citation type="journal article" date="2017" name="Plant J.">
        <title>The pomegranate (Punica granatum L.) genome and the genomics of punicalagin biosynthesis.</title>
        <authorList>
            <person name="Qin G."/>
            <person name="Xu C."/>
            <person name="Ming R."/>
            <person name="Tang H."/>
            <person name="Guyot R."/>
            <person name="Kramer E.M."/>
            <person name="Hu Y."/>
            <person name="Yi X."/>
            <person name="Qi Y."/>
            <person name="Xu X."/>
            <person name="Gao Z."/>
            <person name="Pan H."/>
            <person name="Jian J."/>
            <person name="Tian Y."/>
            <person name="Yue Z."/>
            <person name="Xu Y."/>
        </authorList>
    </citation>
    <scope>NUCLEOTIDE SEQUENCE [LARGE SCALE GENOMIC DNA]</scope>
    <source>
        <strain evidence="12">cv. Dabenzi</strain>
    </source>
</reference>
<evidence type="ECO:0000256" key="4">
    <source>
        <dbReference type="ARBA" id="ARBA00022816"/>
    </source>
</evidence>
<evidence type="ECO:0000256" key="8">
    <source>
        <dbReference type="ARBA" id="ARBA00023242"/>
    </source>
</evidence>
<accession>A0A218XJB4</accession>
<comment type="caution">
    <text evidence="11">The sequence shown here is derived from an EMBL/GenBank/DDBJ whole genome shotgun (WGS) entry which is preliminary data.</text>
</comment>
<evidence type="ECO:0000256" key="10">
    <source>
        <dbReference type="SAM" id="MobiDB-lite"/>
    </source>
</evidence>
<dbReference type="GO" id="GO:0051028">
    <property type="term" value="P:mRNA transport"/>
    <property type="evidence" value="ECO:0007669"/>
    <property type="project" value="UniProtKB-KW"/>
</dbReference>
<evidence type="ECO:0000256" key="2">
    <source>
        <dbReference type="ARBA" id="ARBA00008926"/>
    </source>
</evidence>
<keyword evidence="7" id="KW-0906">Nuclear pore complex</keyword>
<comment type="subcellular location">
    <subcellularLocation>
        <location evidence="1">Nucleus</location>
        <location evidence="1">Nuclear pore complex</location>
    </subcellularLocation>
</comment>
<dbReference type="PANTHER" id="PTHR23198">
    <property type="entry name" value="NUCLEOPORIN"/>
    <property type="match status" value="1"/>
</dbReference>
<sequence>MLELVLENWGGGQKMSGAPSPFGQSSSTSPFRQSSSSPLLSQSVFSQSSTTNNPLAPKPEPFGSTTTTPFGWPQTGPSIFAGTSNCVFGATQFSAPVFGASSSPALVASSAPAVGSSSSSALGAFGGIGSAFGASTSLVFGPKGAFGASSTPAFAASSSPASSTPAFGASFGPKGAFGASSTPAFAASSSPASSTPAFGASTSSVFGPNGAFGASSTPAFAASSSPAFGVSKTPFGTSSSPSICFGSSPAFEQSASAFISSSHFAVSSPIEARIGSQATTPTFGGAGFGQSGFGDQQQGGGSRVTAYAVTIEQDNGSGEQLDGKLESVSAMPACINKSHEELKWEDYQLSDKGESNPAGQSAGCNLFGASSSIWTPAFGGLSSTEMSNPCFSTIASNLFSSMTSNPFAPKPVSSGFGSGPASSLFRSMPSFATSVLGFSFSFTWESSPLFSCIAPALAQTNIFGTSSFPFGSRIGSQATTPTLGGAGFGQPGFGGQQHRGSRVVAYAVTLEQDDGSGTQPAGKFKSISAMPAYFDKSHEELRWEDYQELKEMHASKLKSESDAELSRIKARIQALELELSNLKMEEATHIASRAPLLPESSFNLEPRKSERTRRISKTKCRCRRR</sequence>
<proteinExistence type="inferred from homology"/>